<comment type="subcellular location">
    <subcellularLocation>
        <location evidence="1">Membrane</location>
        <topology evidence="1">Multi-pass membrane protein</topology>
    </subcellularLocation>
</comment>
<evidence type="ECO:0000313" key="7">
    <source>
        <dbReference type="Proteomes" id="UP000019471"/>
    </source>
</evidence>
<evidence type="ECO:0000256" key="5">
    <source>
        <dbReference type="SAM" id="Phobius"/>
    </source>
</evidence>
<organism evidence="6 7">
    <name type="scientific">Cladophialophora psammophila CBS 110553</name>
    <dbReference type="NCBI Taxonomy" id="1182543"/>
    <lineage>
        <taxon>Eukaryota</taxon>
        <taxon>Fungi</taxon>
        <taxon>Dikarya</taxon>
        <taxon>Ascomycota</taxon>
        <taxon>Pezizomycotina</taxon>
        <taxon>Eurotiomycetes</taxon>
        <taxon>Chaetothyriomycetidae</taxon>
        <taxon>Chaetothyriales</taxon>
        <taxon>Herpotrichiellaceae</taxon>
        <taxon>Cladophialophora</taxon>
    </lineage>
</organism>
<feature type="transmembrane region" description="Helical" evidence="5">
    <location>
        <begin position="131"/>
        <end position="153"/>
    </location>
</feature>
<evidence type="ECO:0000256" key="3">
    <source>
        <dbReference type="ARBA" id="ARBA00022989"/>
    </source>
</evidence>
<feature type="transmembrane region" description="Helical" evidence="5">
    <location>
        <begin position="165"/>
        <end position="184"/>
    </location>
</feature>
<dbReference type="GeneID" id="19185644"/>
<keyword evidence="4 5" id="KW-0472">Membrane</keyword>
<keyword evidence="3 5" id="KW-1133">Transmembrane helix</keyword>
<sequence length="512" mass="56766">MGLGVAEPKTPVVQGTIQLFDHVSDAQNSHSTAHLKHDKTGVVLAPQPSDDPNDPLNWPLWQRNLSFGMVLIMATLSLVHGPILTPVTVELSIQYSKSINNVAHLNSYMLLVIAACSYIYSVACRVFGKRVLFLTAGVILVASDAWAACASTYNSMLGARILSGAGQAMYETLGLAVVPDLFYVHERGTRITLFLFLSQTGVTLGVPITTQIANRFDLRSCFIGLAVSEAIAVTLIFFFFYECAYPRGHTVVLAHRNDDGVVTQVHDGSLKHQEISHVDVQEQPAESSSDEKPVSYLRKLRPWSPRLSKRPIWTLTWHTLALSFHPTIFYTAVAGLPLSWPVGISFTMALLLVSPPYSFASNAVGNMYIAAWIGTTLSILIGSSSDYFVKRLAKLNKNVYEPEFRLWYLIPGTILWLIGWIGWGLGAQVNVSWVALAVSVRGQEHLSFWDGLLLGRLVHFRWAENSSRRFRSHLAGSYPSRHSPLYLRKASARFVGAPSVPRDLRYDKLNIV</sequence>
<feature type="transmembrane region" description="Helical" evidence="5">
    <location>
        <begin position="105"/>
        <end position="124"/>
    </location>
</feature>
<feature type="transmembrane region" description="Helical" evidence="5">
    <location>
        <begin position="65"/>
        <end position="85"/>
    </location>
</feature>
<proteinExistence type="predicted"/>
<dbReference type="PANTHER" id="PTHR23502">
    <property type="entry name" value="MAJOR FACILITATOR SUPERFAMILY"/>
    <property type="match status" value="1"/>
</dbReference>
<dbReference type="RefSeq" id="XP_007739717.1">
    <property type="nucleotide sequence ID" value="XM_007741527.1"/>
</dbReference>
<dbReference type="EMBL" id="AMGX01000001">
    <property type="protein sequence ID" value="EXJ76400.1"/>
    <property type="molecule type" value="Genomic_DNA"/>
</dbReference>
<accession>W9XGE7</accession>
<evidence type="ECO:0000256" key="1">
    <source>
        <dbReference type="ARBA" id="ARBA00004141"/>
    </source>
</evidence>
<name>W9XGE7_9EURO</name>
<keyword evidence="2 5" id="KW-0812">Transmembrane</keyword>
<feature type="transmembrane region" description="Helical" evidence="5">
    <location>
        <begin position="222"/>
        <end position="241"/>
    </location>
</feature>
<feature type="transmembrane region" description="Helical" evidence="5">
    <location>
        <begin position="191"/>
        <end position="210"/>
    </location>
</feature>
<dbReference type="PANTHER" id="PTHR23502:SF29">
    <property type="entry name" value="TRANSPORTER, PUTATIVE (AFU_ORTHOLOGUE AFUA_6G06680)-RELATED"/>
    <property type="match status" value="1"/>
</dbReference>
<gene>
    <name evidence="6" type="ORF">A1O5_00908</name>
</gene>
<dbReference type="Pfam" id="PF07690">
    <property type="entry name" value="MFS_1"/>
    <property type="match status" value="1"/>
</dbReference>
<dbReference type="OrthoDB" id="2585655at2759"/>
<keyword evidence="7" id="KW-1185">Reference proteome</keyword>
<dbReference type="GO" id="GO:0005886">
    <property type="term" value="C:plasma membrane"/>
    <property type="evidence" value="ECO:0007669"/>
    <property type="project" value="TreeGrafter"/>
</dbReference>
<dbReference type="InterPro" id="IPR011701">
    <property type="entry name" value="MFS"/>
</dbReference>
<dbReference type="Gene3D" id="1.20.1250.20">
    <property type="entry name" value="MFS general substrate transporter like domains"/>
    <property type="match status" value="1"/>
</dbReference>
<dbReference type="AlphaFoldDB" id="W9XGE7"/>
<evidence type="ECO:0008006" key="8">
    <source>
        <dbReference type="Google" id="ProtNLM"/>
    </source>
</evidence>
<dbReference type="SUPFAM" id="SSF103473">
    <property type="entry name" value="MFS general substrate transporter"/>
    <property type="match status" value="1"/>
</dbReference>
<dbReference type="HOGENOM" id="CLU_008455_13_0_1"/>
<dbReference type="Proteomes" id="UP000019471">
    <property type="component" value="Unassembled WGS sequence"/>
</dbReference>
<evidence type="ECO:0000256" key="2">
    <source>
        <dbReference type="ARBA" id="ARBA00022692"/>
    </source>
</evidence>
<feature type="transmembrane region" description="Helical" evidence="5">
    <location>
        <begin position="365"/>
        <end position="385"/>
    </location>
</feature>
<evidence type="ECO:0000313" key="6">
    <source>
        <dbReference type="EMBL" id="EXJ76400.1"/>
    </source>
</evidence>
<protein>
    <recommendedName>
        <fullName evidence="8">Major facilitator superfamily (MFS) profile domain-containing protein</fullName>
    </recommendedName>
</protein>
<comment type="caution">
    <text evidence="6">The sequence shown here is derived from an EMBL/GenBank/DDBJ whole genome shotgun (WGS) entry which is preliminary data.</text>
</comment>
<dbReference type="eggNOG" id="KOG0255">
    <property type="taxonomic scope" value="Eukaryota"/>
</dbReference>
<evidence type="ECO:0000256" key="4">
    <source>
        <dbReference type="ARBA" id="ARBA00023136"/>
    </source>
</evidence>
<reference evidence="6 7" key="1">
    <citation type="submission" date="2013-03" db="EMBL/GenBank/DDBJ databases">
        <title>The Genome Sequence of Cladophialophora psammophila CBS 110553.</title>
        <authorList>
            <consortium name="The Broad Institute Genomics Platform"/>
            <person name="Cuomo C."/>
            <person name="de Hoog S."/>
            <person name="Gorbushina A."/>
            <person name="Walker B."/>
            <person name="Young S.K."/>
            <person name="Zeng Q."/>
            <person name="Gargeya S."/>
            <person name="Fitzgerald M."/>
            <person name="Haas B."/>
            <person name="Abouelleil A."/>
            <person name="Allen A.W."/>
            <person name="Alvarado L."/>
            <person name="Arachchi H.M."/>
            <person name="Berlin A.M."/>
            <person name="Chapman S.B."/>
            <person name="Gainer-Dewar J."/>
            <person name="Goldberg J."/>
            <person name="Griggs A."/>
            <person name="Gujja S."/>
            <person name="Hansen M."/>
            <person name="Howarth C."/>
            <person name="Imamovic A."/>
            <person name="Ireland A."/>
            <person name="Larimer J."/>
            <person name="McCowan C."/>
            <person name="Murphy C."/>
            <person name="Pearson M."/>
            <person name="Poon T.W."/>
            <person name="Priest M."/>
            <person name="Roberts A."/>
            <person name="Saif S."/>
            <person name="Shea T."/>
            <person name="Sisk P."/>
            <person name="Sykes S."/>
            <person name="Wortman J."/>
            <person name="Nusbaum C."/>
            <person name="Birren B."/>
        </authorList>
    </citation>
    <scope>NUCLEOTIDE SEQUENCE [LARGE SCALE GENOMIC DNA]</scope>
    <source>
        <strain evidence="6 7">CBS 110553</strain>
    </source>
</reference>
<feature type="transmembrane region" description="Helical" evidence="5">
    <location>
        <begin position="406"/>
        <end position="426"/>
    </location>
</feature>
<dbReference type="InterPro" id="IPR036259">
    <property type="entry name" value="MFS_trans_sf"/>
</dbReference>
<dbReference type="GO" id="GO:0022857">
    <property type="term" value="F:transmembrane transporter activity"/>
    <property type="evidence" value="ECO:0007669"/>
    <property type="project" value="InterPro"/>
</dbReference>
<feature type="transmembrane region" description="Helical" evidence="5">
    <location>
        <begin position="328"/>
        <end position="353"/>
    </location>
</feature>